<name>X1KJX2_9ZZZZ</name>
<evidence type="ECO:0000313" key="2">
    <source>
        <dbReference type="EMBL" id="GAH90444.1"/>
    </source>
</evidence>
<dbReference type="InterPro" id="IPR004421">
    <property type="entry name" value="Carbamoyltransferase_HypF"/>
</dbReference>
<dbReference type="GO" id="GO:0008270">
    <property type="term" value="F:zinc ion binding"/>
    <property type="evidence" value="ECO:0007669"/>
    <property type="project" value="InterPro"/>
</dbReference>
<sequence>VESISVKKIETVEEFKDLKIQKSEKGRGISLTLPPDIAICEECLKDLRYKNKKKYYMYPFVACAVCGPRYTTVNALPYDRERSTMIEFPLCNEDKTSCVKEYKDFNNRRFHAQTFACAVCGPQYQLYDRSKNIIETNSIKEILEITARRINSGEIAAVKGMGGVHLICLAEDDKVLEELRNRKKERKYKPFAIMTPKLAILENLVIFSEKERELLTSFRRPIVILGKKKGSNDGILSNQVAPGLSSIGVMLPYAGIHYLLFDFIGQKSLIYTSGNVSNLPMGIRNEMIFEQLKGLADFFLLHNRTIFQRCDDSVLRVHNDKVKLIRRSRGYVPEYLPLPFEVEISGALATGPELNVTGAVLRRNRVFPTQHIGHIKSLETFNFLKNALFNIKNLLQIEDKEIEFIACDLHPSFYTTTYAKELAEKYGINYFPIQHHFAHVLGLM</sequence>
<reference evidence="2" key="1">
    <citation type="journal article" date="2014" name="Front. Microbiol.">
        <title>High frequency of phylogenetically diverse reductive dehalogenase-homologous genes in deep subseafloor sedimentary metagenomes.</title>
        <authorList>
            <person name="Kawai M."/>
            <person name="Futagami T."/>
            <person name="Toyoda A."/>
            <person name="Takaki Y."/>
            <person name="Nishi S."/>
            <person name="Hori S."/>
            <person name="Arai W."/>
            <person name="Tsubouchi T."/>
            <person name="Morono Y."/>
            <person name="Uchiyama I."/>
            <person name="Ito T."/>
            <person name="Fujiyama A."/>
            <person name="Inagaki F."/>
            <person name="Takami H."/>
        </authorList>
    </citation>
    <scope>NUCLEOTIDE SEQUENCE</scope>
    <source>
        <strain evidence="2">Expedition CK06-06</strain>
    </source>
</reference>
<dbReference type="Gene3D" id="3.30.110.120">
    <property type="match status" value="1"/>
</dbReference>
<protein>
    <recommendedName>
        <fullName evidence="1">YrdC-like domain-containing protein</fullName>
    </recommendedName>
</protein>
<evidence type="ECO:0000259" key="1">
    <source>
        <dbReference type="PROSITE" id="PS51163"/>
    </source>
</evidence>
<feature type="domain" description="YrdC-like" evidence="1">
    <location>
        <begin position="140"/>
        <end position="330"/>
    </location>
</feature>
<dbReference type="AlphaFoldDB" id="X1KJX2"/>
<dbReference type="PANTHER" id="PTHR42959:SF1">
    <property type="entry name" value="CARBAMOYLTRANSFERASE HYPF"/>
    <property type="match status" value="1"/>
</dbReference>
<dbReference type="GO" id="GO:0003725">
    <property type="term" value="F:double-stranded RNA binding"/>
    <property type="evidence" value="ECO:0007669"/>
    <property type="project" value="InterPro"/>
</dbReference>
<dbReference type="PROSITE" id="PS51163">
    <property type="entry name" value="YRDC"/>
    <property type="match status" value="1"/>
</dbReference>
<dbReference type="Pfam" id="PF17788">
    <property type="entry name" value="HypF_C"/>
    <property type="match status" value="1"/>
</dbReference>
<dbReference type="InterPro" id="IPR017945">
    <property type="entry name" value="DHBP_synth_RibB-like_a/b_dom"/>
</dbReference>
<dbReference type="EMBL" id="BARV01002224">
    <property type="protein sequence ID" value="GAH90444.1"/>
    <property type="molecule type" value="Genomic_DNA"/>
</dbReference>
<dbReference type="InterPro" id="IPR041440">
    <property type="entry name" value="HypF_C"/>
</dbReference>
<dbReference type="InterPro" id="IPR051060">
    <property type="entry name" value="Carbamoyltrans_HypF-like"/>
</dbReference>
<feature type="non-terminal residue" evidence="2">
    <location>
        <position position="1"/>
    </location>
</feature>
<gene>
    <name evidence="2" type="ORF">S06H3_05881</name>
</gene>
<dbReference type="Pfam" id="PF01300">
    <property type="entry name" value="Sua5_yciO_yrdC"/>
    <property type="match status" value="1"/>
</dbReference>
<dbReference type="Pfam" id="PF07503">
    <property type="entry name" value="zf-HYPF"/>
    <property type="match status" value="2"/>
</dbReference>
<dbReference type="PANTHER" id="PTHR42959">
    <property type="entry name" value="CARBAMOYLTRANSFERASE"/>
    <property type="match status" value="1"/>
</dbReference>
<dbReference type="Gene3D" id="3.90.870.50">
    <property type="match status" value="1"/>
</dbReference>
<dbReference type="InterPro" id="IPR006070">
    <property type="entry name" value="Sua5-like_dom"/>
</dbReference>
<proteinExistence type="predicted"/>
<dbReference type="GO" id="GO:0051604">
    <property type="term" value="P:protein maturation"/>
    <property type="evidence" value="ECO:0007669"/>
    <property type="project" value="TreeGrafter"/>
</dbReference>
<dbReference type="InterPro" id="IPR011125">
    <property type="entry name" value="Znf_HypF"/>
</dbReference>
<dbReference type="GO" id="GO:0016743">
    <property type="term" value="F:carboxyl- or carbamoyltransferase activity"/>
    <property type="evidence" value="ECO:0007669"/>
    <property type="project" value="InterPro"/>
</dbReference>
<dbReference type="SUPFAM" id="SSF55821">
    <property type="entry name" value="YrdC/RibB"/>
    <property type="match status" value="1"/>
</dbReference>
<accession>X1KJX2</accession>
<dbReference type="NCBIfam" id="TIGR00143">
    <property type="entry name" value="hypF"/>
    <property type="match status" value="1"/>
</dbReference>
<dbReference type="Gene3D" id="3.30.420.360">
    <property type="match status" value="1"/>
</dbReference>
<feature type="non-terminal residue" evidence="2">
    <location>
        <position position="444"/>
    </location>
</feature>
<comment type="caution">
    <text evidence="2">The sequence shown here is derived from an EMBL/GenBank/DDBJ whole genome shotgun (WGS) entry which is preliminary data.</text>
</comment>
<organism evidence="2">
    <name type="scientific">marine sediment metagenome</name>
    <dbReference type="NCBI Taxonomy" id="412755"/>
    <lineage>
        <taxon>unclassified sequences</taxon>
        <taxon>metagenomes</taxon>
        <taxon>ecological metagenomes</taxon>
    </lineage>
</organism>